<keyword evidence="2" id="KW-1185">Reference proteome</keyword>
<dbReference type="AlphaFoldDB" id="A0A0D9WXI2"/>
<dbReference type="Proteomes" id="UP000032180">
    <property type="component" value="Chromosome 7"/>
</dbReference>
<dbReference type="Gramene" id="LPERR07G08270.1">
    <property type="protein sequence ID" value="LPERR07G08270.1"/>
    <property type="gene ID" value="LPERR07G08270"/>
</dbReference>
<evidence type="ECO:0000313" key="2">
    <source>
        <dbReference type="Proteomes" id="UP000032180"/>
    </source>
</evidence>
<reference evidence="2" key="2">
    <citation type="submission" date="2013-12" db="EMBL/GenBank/DDBJ databases">
        <authorList>
            <person name="Yu Y."/>
            <person name="Lee S."/>
            <person name="de Baynast K."/>
            <person name="Wissotski M."/>
            <person name="Liu L."/>
            <person name="Talag J."/>
            <person name="Goicoechea J."/>
            <person name="Angelova A."/>
            <person name="Jetty R."/>
            <person name="Kudrna D."/>
            <person name="Golser W."/>
            <person name="Rivera L."/>
            <person name="Zhang J."/>
            <person name="Wing R."/>
        </authorList>
    </citation>
    <scope>NUCLEOTIDE SEQUENCE</scope>
</reference>
<accession>A0A0D9WXI2</accession>
<sequence length="62" mass="7238">MPLPLPATLNWYRLLKHSVPCYIRDVTVNHSRDTIKYIEMEIMEETKETTTDAASPPQSYLE</sequence>
<name>A0A0D9WXI2_9ORYZ</name>
<reference evidence="1 2" key="1">
    <citation type="submission" date="2012-08" db="EMBL/GenBank/DDBJ databases">
        <title>Oryza genome evolution.</title>
        <authorList>
            <person name="Wing R.A."/>
        </authorList>
    </citation>
    <scope>NUCLEOTIDE SEQUENCE</scope>
</reference>
<dbReference type="EnsemblPlants" id="LPERR07G08270.1">
    <property type="protein sequence ID" value="LPERR07G08270.1"/>
    <property type="gene ID" value="LPERR07G08270"/>
</dbReference>
<protein>
    <submittedName>
        <fullName evidence="1">Uncharacterized protein</fullName>
    </submittedName>
</protein>
<organism evidence="1 2">
    <name type="scientific">Leersia perrieri</name>
    <dbReference type="NCBI Taxonomy" id="77586"/>
    <lineage>
        <taxon>Eukaryota</taxon>
        <taxon>Viridiplantae</taxon>
        <taxon>Streptophyta</taxon>
        <taxon>Embryophyta</taxon>
        <taxon>Tracheophyta</taxon>
        <taxon>Spermatophyta</taxon>
        <taxon>Magnoliopsida</taxon>
        <taxon>Liliopsida</taxon>
        <taxon>Poales</taxon>
        <taxon>Poaceae</taxon>
        <taxon>BOP clade</taxon>
        <taxon>Oryzoideae</taxon>
        <taxon>Oryzeae</taxon>
        <taxon>Oryzinae</taxon>
        <taxon>Leersia</taxon>
    </lineage>
</organism>
<dbReference type="HOGENOM" id="CLU_2907335_0_0_1"/>
<evidence type="ECO:0000313" key="1">
    <source>
        <dbReference type="EnsemblPlants" id="LPERR07G08270.1"/>
    </source>
</evidence>
<reference evidence="1" key="3">
    <citation type="submission" date="2015-04" db="UniProtKB">
        <authorList>
            <consortium name="EnsemblPlants"/>
        </authorList>
    </citation>
    <scope>IDENTIFICATION</scope>
</reference>
<proteinExistence type="predicted"/>